<comment type="caution">
    <text evidence="1">The sequence shown here is derived from an EMBL/GenBank/DDBJ whole genome shotgun (WGS) entry which is preliminary data.</text>
</comment>
<dbReference type="Proteomes" id="UP001152795">
    <property type="component" value="Unassembled WGS sequence"/>
</dbReference>
<dbReference type="InterPro" id="IPR011050">
    <property type="entry name" value="Pectin_lyase_fold/virulence"/>
</dbReference>
<dbReference type="InterPro" id="IPR012334">
    <property type="entry name" value="Pectin_lyas_fold"/>
</dbReference>
<dbReference type="EMBL" id="CACRXK020002648">
    <property type="protein sequence ID" value="CAB3995365.1"/>
    <property type="molecule type" value="Genomic_DNA"/>
</dbReference>
<dbReference type="SUPFAM" id="SSF51126">
    <property type="entry name" value="Pectin lyase-like"/>
    <property type="match status" value="1"/>
</dbReference>
<reference evidence="1" key="1">
    <citation type="submission" date="2020-04" db="EMBL/GenBank/DDBJ databases">
        <authorList>
            <person name="Alioto T."/>
            <person name="Alioto T."/>
            <person name="Gomez Garrido J."/>
        </authorList>
    </citation>
    <scope>NUCLEOTIDE SEQUENCE</scope>
    <source>
        <strain evidence="1">A484AB</strain>
    </source>
</reference>
<proteinExistence type="predicted"/>
<dbReference type="Gene3D" id="2.160.20.10">
    <property type="entry name" value="Single-stranded right-handed beta-helix, Pectin lyase-like"/>
    <property type="match status" value="1"/>
</dbReference>
<dbReference type="PANTHER" id="PTHR32158:SF21">
    <property type="match status" value="1"/>
</dbReference>
<protein>
    <submittedName>
        <fullName evidence="1">Uncharacterized protein</fullName>
    </submittedName>
</protein>
<name>A0A6S7GUR9_PARCT</name>
<sequence length="1206" mass="136185">MDIKCILLLTFFMNFNNLCSTFNQNIYISNSTDYDKPDCVKNPSVNNTCKTLDYVLGIVSNASDQVGYKLRNSTKIHVEGDQYLQENYNLTGLNNFVVSGDAAEGAVIKCKSNRGLIILSSRNIAIERMNFLNCGSIQRAQNNENISFHAGLFFSNITNVNVSGCNIINSTGIGMALLNVGGHVMFTHTHFTGNINNSRSGSKVHSGLVQVAGGLIIEYTYNETENVQSSSDNTYIFYNCTFIHNGCTWNVKHELEPTEADKNHVIFGCGGGMAVTFKGTAHSNSVRLEYCTFANNLADWGGGYYILFENKSYNNIVQLKNVTARSNHGVLSGGGGRFLFNPCFNYTDILKLSPNYFQQENCSYLNNVASWGGGVSVFGSSVYHEEKPRPDKSLLFFNSQWVNNQAVVGSALGFVSNAIDLQQWFLPNICNGLPYTVELQNCTFKENKICSSCAGTGTVVGTGTVYVDEAPIIMKNVHFTLNNGTPLVLDLSNVYILGDVMFYNNSGIEGGAVALFGRSKIILGRNSSLNFISNNASLRGGAIHAYSQGPNLKAFPVHLLYRSTCFFSYIVPNTPPQRWSAQVTFQNNRAPHRSGKSIYCDTLQFCRVYGKITEALEWEPFNYVNKIDGEPEIVTDPVEIITSKQDWEGFPGQLISPNVILLDEKKNRTNGLLKMSVTDPDNQVNISKQVSEYIYISDEKSSVPISFVSKKLKVDFKLTLSSVYTQVIKTILDNITTSLCYGGYVFTKKEEKCVCQTEMAYGYIRCGQDGKTIYLKEGYWATIGNDNQFSVYPCPLGYCNCTEKANGTTSNECKFTKFIRNTSQCAENRHGRLCGSCDEGYSLVVGLNECRKCDNDTGLLWLLLIVAGLTLIVLAIIYFEIEFFSGPLNSWLYTYHIIHLLPFKSDYLDPFIVFVTSLTNGTFDLSTGRCVWRGMDALQKLSLRYLMPFYCILLLYLINKLLRNFPNLPLANHTFHHAFVTIAIISYASLIETTVTILQPVNVDGHWYVFQQASVEYFGNDHLPYAIPALFILLFVVIPFPFIIAFSSYFIRRFQRLRNFIPLFEAIQSPYRLNRRWFASYYIFCRLIFITLLIFRNNYEYSLFPFIEAVCVIILLIFVLLRPYNDENYVYFNVDACFLSLLCLIICVVNAMEAVEGRVIVRFYEVLARIFTYIPFVYSLVLFARYLYRRVEAYKQGRAGRYEPLM</sequence>
<organism evidence="1 2">
    <name type="scientific">Paramuricea clavata</name>
    <name type="common">Red gorgonian</name>
    <name type="synonym">Violescent sea-whip</name>
    <dbReference type="NCBI Taxonomy" id="317549"/>
    <lineage>
        <taxon>Eukaryota</taxon>
        <taxon>Metazoa</taxon>
        <taxon>Cnidaria</taxon>
        <taxon>Anthozoa</taxon>
        <taxon>Octocorallia</taxon>
        <taxon>Malacalcyonacea</taxon>
        <taxon>Plexauridae</taxon>
        <taxon>Paramuricea</taxon>
    </lineage>
</organism>
<keyword evidence="2" id="KW-1185">Reference proteome</keyword>
<dbReference type="AlphaFoldDB" id="A0A6S7GUR9"/>
<dbReference type="PANTHER" id="PTHR32158">
    <property type="entry name" value="RING-TYPE DOMAIN-CONTAINING PROTEIN"/>
    <property type="match status" value="1"/>
</dbReference>
<dbReference type="OrthoDB" id="5989148at2759"/>
<accession>A0A6S7GUR9</accession>
<evidence type="ECO:0000313" key="2">
    <source>
        <dbReference type="Proteomes" id="UP001152795"/>
    </source>
</evidence>
<evidence type="ECO:0000313" key="1">
    <source>
        <dbReference type="EMBL" id="CAB3995365.1"/>
    </source>
</evidence>
<gene>
    <name evidence="1" type="ORF">PACLA_8A060767</name>
</gene>